<dbReference type="CDD" id="cd00657">
    <property type="entry name" value="Ferritin_like"/>
    <property type="match status" value="1"/>
</dbReference>
<comment type="caution">
    <text evidence="1">The sequence shown here is derived from an EMBL/GenBank/DDBJ whole genome shotgun (WGS) entry which is preliminary data.</text>
</comment>
<dbReference type="RefSeq" id="WP_075547931.1">
    <property type="nucleotide sequence ID" value="NZ_CADEAW010000026.1"/>
</dbReference>
<dbReference type="OrthoDB" id="5500270at2"/>
<gene>
    <name evidence="1" type="ORF">B4U45_01785</name>
    <name evidence="2" type="ORF">LAUMK42_03002</name>
    <name evidence="3" type="ORF">LAUMK4_02939</name>
</gene>
<dbReference type="SUPFAM" id="SSF47240">
    <property type="entry name" value="Ferritin-like"/>
    <property type="match status" value="1"/>
</dbReference>
<evidence type="ECO:0000313" key="6">
    <source>
        <dbReference type="Proteomes" id="UP000279331"/>
    </source>
</evidence>
<dbReference type="InterPro" id="IPR009078">
    <property type="entry name" value="Ferritin-like_SF"/>
</dbReference>
<reference evidence="5 6" key="2">
    <citation type="submission" date="2018-09" db="EMBL/GenBank/DDBJ databases">
        <authorList>
            <person name="Tagini F."/>
        </authorList>
    </citation>
    <scope>NUCLEOTIDE SEQUENCE [LARGE SCALE GENOMIC DNA]</scope>
    <source>
        <strain evidence="3 5">MK4</strain>
        <strain evidence="2 6">MK42</strain>
    </source>
</reference>
<evidence type="ECO:0000313" key="3">
    <source>
        <dbReference type="EMBL" id="VAZ94801.1"/>
    </source>
</evidence>
<protein>
    <recommendedName>
        <fullName evidence="7">Ferritin-like domain-containing protein</fullName>
    </recommendedName>
</protein>
<sequence>MTSTVKTSVESMVRGLPIKAQNKIHQTLDSVGLMLSVQNPKVAVSMAPSAVRGLVLGKGKRGDHVDMPAHHSAHFRLNYQSDFAEMYDLYRRAVSKQWDGDADLPWDLDVTPDNPDAQILPRSFVPFKEIEGFGVRLTALEERQLTWDIAAWLLSQFMHGEQGALFASAQVTECVHWTDAKLYGATQVMDEGRHLEVFLRYLDTKLEKIYTVNDNLFVLIDELMTDGRWDFKFLGMQIMIEGLALGAFTTIFQQTREPLLKQLLKMVIQDEARHVHYGVLALRDHITQNISEKERREREDWVYEVALLMRNRFLMHEVYEEWFSHKVPLRVWDQQMLDSPSMVKFRSIMFERLIPNLEYIGLMSDRIKTHYEKSGLTQYLGGKNATQLTEDDLTVDAGAGYDADEMPAELQELAAGAAPSRVG</sequence>
<dbReference type="Gene3D" id="1.10.620.20">
    <property type="entry name" value="Ribonucleotide Reductase, subunit A"/>
    <property type="match status" value="1"/>
</dbReference>
<dbReference type="EMBL" id="MWQA01000001">
    <property type="protein sequence ID" value="ORC05587.1"/>
    <property type="molecule type" value="Genomic_DNA"/>
</dbReference>
<evidence type="ECO:0008006" key="7">
    <source>
        <dbReference type="Google" id="ProtNLM"/>
    </source>
</evidence>
<dbReference type="EMBL" id="UPHM01000066">
    <property type="protein sequence ID" value="VAZ94801.1"/>
    <property type="molecule type" value="Genomic_DNA"/>
</dbReference>
<evidence type="ECO:0000313" key="4">
    <source>
        <dbReference type="Proteomes" id="UP000192335"/>
    </source>
</evidence>
<dbReference type="AlphaFoldDB" id="A0A1X0L3K6"/>
<dbReference type="GO" id="GO:0016491">
    <property type="term" value="F:oxidoreductase activity"/>
    <property type="evidence" value="ECO:0007669"/>
    <property type="project" value="InterPro"/>
</dbReference>
<dbReference type="Proteomes" id="UP000279331">
    <property type="component" value="Unassembled WGS sequence"/>
</dbReference>
<keyword evidence="5" id="KW-1185">Reference proteome</keyword>
<evidence type="ECO:0000313" key="1">
    <source>
        <dbReference type="EMBL" id="ORC05587.1"/>
    </source>
</evidence>
<dbReference type="GeneID" id="66596023"/>
<name>A0A1X0L3K6_9MYCO</name>
<dbReference type="Proteomes" id="UP000271464">
    <property type="component" value="Unassembled WGS sequence"/>
</dbReference>
<dbReference type="EMBL" id="UPHL01000076">
    <property type="protein sequence ID" value="VAZ84183.1"/>
    <property type="molecule type" value="Genomic_DNA"/>
</dbReference>
<accession>A0A1X0L3K6</accession>
<reference evidence="1 4" key="1">
    <citation type="submission" date="2017-02" db="EMBL/GenBank/DDBJ databases">
        <title>Mycobacterium kansasii genomes.</title>
        <authorList>
            <person name="Borowka P."/>
            <person name="Strapagiel D."/>
            <person name="Marciniak B."/>
            <person name="Lach J."/>
            <person name="Bakula Z."/>
            <person name="Van Ingen J."/>
            <person name="Safianowska A."/>
            <person name="Brzostek A."/>
            <person name="Dziadek J."/>
            <person name="Jagielski T."/>
        </authorList>
    </citation>
    <scope>NUCLEOTIDE SEQUENCE [LARGE SCALE GENOMIC DNA]</scope>
    <source>
        <strain evidence="1 4">12MK</strain>
    </source>
</reference>
<proteinExistence type="predicted"/>
<evidence type="ECO:0000313" key="2">
    <source>
        <dbReference type="EMBL" id="VAZ84183.1"/>
    </source>
</evidence>
<dbReference type="InterPro" id="IPR012348">
    <property type="entry name" value="RNR-like"/>
</dbReference>
<evidence type="ECO:0000313" key="5">
    <source>
        <dbReference type="Proteomes" id="UP000271464"/>
    </source>
</evidence>
<organism evidence="1 4">
    <name type="scientific">Mycobacterium persicum</name>
    <dbReference type="NCBI Taxonomy" id="1487726"/>
    <lineage>
        <taxon>Bacteria</taxon>
        <taxon>Bacillati</taxon>
        <taxon>Actinomycetota</taxon>
        <taxon>Actinomycetes</taxon>
        <taxon>Mycobacteriales</taxon>
        <taxon>Mycobacteriaceae</taxon>
        <taxon>Mycobacterium</taxon>
    </lineage>
</organism>
<dbReference type="Proteomes" id="UP000192335">
    <property type="component" value="Unassembled WGS sequence"/>
</dbReference>